<dbReference type="SUPFAM" id="SSF82199">
    <property type="entry name" value="SET domain"/>
    <property type="match status" value="1"/>
</dbReference>
<protein>
    <submittedName>
        <fullName evidence="2">SET domain-containing protein</fullName>
    </submittedName>
</protein>
<reference evidence="2 3" key="1">
    <citation type="submission" date="2016-05" db="EMBL/GenBank/DDBJ databases">
        <title>Comparative analysis of secretome profiles of manganese(II)-oxidizing ascomycete fungi.</title>
        <authorList>
            <consortium name="DOE Joint Genome Institute"/>
            <person name="Zeiner C.A."/>
            <person name="Purvine S.O."/>
            <person name="Zink E.M."/>
            <person name="Wu S."/>
            <person name="Pasa-Tolic L."/>
            <person name="Chaput D.L."/>
            <person name="Haridas S."/>
            <person name="Grigoriev I.V."/>
            <person name="Santelli C.M."/>
            <person name="Hansel C.M."/>
        </authorList>
    </citation>
    <scope>NUCLEOTIDE SEQUENCE [LARGE SCALE GENOMIC DNA]</scope>
    <source>
        <strain evidence="2 3">AP3s5-JAC2a</strain>
    </source>
</reference>
<dbReference type="Pfam" id="PF00856">
    <property type="entry name" value="SET"/>
    <property type="match status" value="1"/>
</dbReference>
<proteinExistence type="predicted"/>
<dbReference type="PROSITE" id="PS50280">
    <property type="entry name" value="SET"/>
    <property type="match status" value="1"/>
</dbReference>
<dbReference type="EMBL" id="KV441569">
    <property type="protein sequence ID" value="OAF98511.1"/>
    <property type="molecule type" value="Genomic_DNA"/>
</dbReference>
<dbReference type="PANTHER" id="PTHR47332">
    <property type="entry name" value="SET DOMAIN-CONTAINING PROTEIN 5"/>
    <property type="match status" value="1"/>
</dbReference>
<dbReference type="PANTHER" id="PTHR47332:SF2">
    <property type="entry name" value="SET-6"/>
    <property type="match status" value="1"/>
</dbReference>
<gene>
    <name evidence="2" type="ORF">CC84DRAFT_1238536</name>
</gene>
<evidence type="ECO:0000259" key="1">
    <source>
        <dbReference type="PROSITE" id="PS50280"/>
    </source>
</evidence>
<dbReference type="GeneID" id="28767434"/>
<dbReference type="Gene3D" id="2.170.270.10">
    <property type="entry name" value="SET domain"/>
    <property type="match status" value="1"/>
</dbReference>
<dbReference type="InterPro" id="IPR046341">
    <property type="entry name" value="SET_dom_sf"/>
</dbReference>
<feature type="domain" description="SET" evidence="1">
    <location>
        <begin position="1"/>
        <end position="163"/>
    </location>
</feature>
<sequence>MAQRSDARYLTALQPVAGRGLGVVAEADIQRGTRILAESPLLSTRHSTLCEPQAVIEQFEGLDRSSQALYLELYSYEESPFKLAYEQLMAKSWHELLPVHQKAYLIWTANAFGDSNAVYLHASRFNHSCIPNVEVHWNPALEKQTCHAIRDIKAGEELTITYIPLYLARIERQARLHHWGFQCACAACEDTELGKATEAKRMQLIKYADELSNGLRDGSETPWTKSLVRAAKLAKLQVAEGLLGGRSLRPR</sequence>
<dbReference type="OrthoDB" id="265717at2759"/>
<keyword evidence="3" id="KW-1185">Reference proteome</keyword>
<evidence type="ECO:0000313" key="2">
    <source>
        <dbReference type="EMBL" id="OAF98511.1"/>
    </source>
</evidence>
<dbReference type="SMART" id="SM00317">
    <property type="entry name" value="SET"/>
    <property type="match status" value="1"/>
</dbReference>
<organism evidence="2 3">
    <name type="scientific">Paraphaeosphaeria sporulosa</name>
    <dbReference type="NCBI Taxonomy" id="1460663"/>
    <lineage>
        <taxon>Eukaryota</taxon>
        <taxon>Fungi</taxon>
        <taxon>Dikarya</taxon>
        <taxon>Ascomycota</taxon>
        <taxon>Pezizomycotina</taxon>
        <taxon>Dothideomycetes</taxon>
        <taxon>Pleosporomycetidae</taxon>
        <taxon>Pleosporales</taxon>
        <taxon>Massarineae</taxon>
        <taxon>Didymosphaeriaceae</taxon>
        <taxon>Paraphaeosphaeria</taxon>
    </lineage>
</organism>
<dbReference type="InParanoid" id="A0A177BUW0"/>
<dbReference type="InterPro" id="IPR001214">
    <property type="entry name" value="SET_dom"/>
</dbReference>
<dbReference type="RefSeq" id="XP_018028877.1">
    <property type="nucleotide sequence ID" value="XM_018183948.1"/>
</dbReference>
<dbReference type="STRING" id="1460663.A0A177BUW0"/>
<dbReference type="AlphaFoldDB" id="A0A177BUW0"/>
<name>A0A177BUW0_9PLEO</name>
<accession>A0A177BUW0</accession>
<evidence type="ECO:0000313" key="3">
    <source>
        <dbReference type="Proteomes" id="UP000077069"/>
    </source>
</evidence>
<dbReference type="InterPro" id="IPR053185">
    <property type="entry name" value="SET_domain_protein"/>
</dbReference>
<dbReference type="Proteomes" id="UP000077069">
    <property type="component" value="Unassembled WGS sequence"/>
</dbReference>
<dbReference type="CDD" id="cd20071">
    <property type="entry name" value="SET_SMYD"/>
    <property type="match status" value="1"/>
</dbReference>